<dbReference type="Proteomes" id="UP000298030">
    <property type="component" value="Unassembled WGS sequence"/>
</dbReference>
<sequence>MTWWRLGYFMSSSAIERAKDVYTLERAVQVHLQAPWEGGPLRLPVVKHEFISESWDRHGVVVVRRQSSKGGAATSIAYPRNGLPPEYHSNTPSFRFLPSTAIIPSVLAISTLIAQFQLTLSQSFFASWMVFVPMADCGMLPYLPLDGISTQIPSGIPQAVPFRSPQLCYILPGIYDKHHDRPREGAVSPTLGEFDKQAEIRLDLTNVVKILGLYEKIHLTLKKHPEDEILKSRLRIVTGWVKSILEKYDEVCSESRVVVDLFVKNWSSTLKDEGELESSKDEANHDT</sequence>
<protein>
    <submittedName>
        <fullName evidence="1">Uncharacterized protein</fullName>
    </submittedName>
</protein>
<gene>
    <name evidence="1" type="ORF">FA13DRAFT_1711829</name>
</gene>
<organism evidence="1 2">
    <name type="scientific">Coprinellus micaceus</name>
    <name type="common">Glistening ink-cap mushroom</name>
    <name type="synonym">Coprinus micaceus</name>
    <dbReference type="NCBI Taxonomy" id="71717"/>
    <lineage>
        <taxon>Eukaryota</taxon>
        <taxon>Fungi</taxon>
        <taxon>Dikarya</taxon>
        <taxon>Basidiomycota</taxon>
        <taxon>Agaricomycotina</taxon>
        <taxon>Agaricomycetes</taxon>
        <taxon>Agaricomycetidae</taxon>
        <taxon>Agaricales</taxon>
        <taxon>Agaricineae</taxon>
        <taxon>Psathyrellaceae</taxon>
        <taxon>Coprinellus</taxon>
    </lineage>
</organism>
<evidence type="ECO:0000313" key="2">
    <source>
        <dbReference type="Proteomes" id="UP000298030"/>
    </source>
</evidence>
<evidence type="ECO:0000313" key="1">
    <source>
        <dbReference type="EMBL" id="TEB28545.1"/>
    </source>
</evidence>
<dbReference type="EMBL" id="QPFP01000032">
    <property type="protein sequence ID" value="TEB28545.1"/>
    <property type="molecule type" value="Genomic_DNA"/>
</dbReference>
<accession>A0A4Y7T342</accession>
<reference evidence="1 2" key="1">
    <citation type="journal article" date="2019" name="Nat. Ecol. Evol.">
        <title>Megaphylogeny resolves global patterns of mushroom evolution.</title>
        <authorList>
            <person name="Varga T."/>
            <person name="Krizsan K."/>
            <person name="Foldi C."/>
            <person name="Dima B."/>
            <person name="Sanchez-Garcia M."/>
            <person name="Sanchez-Ramirez S."/>
            <person name="Szollosi G.J."/>
            <person name="Szarkandi J.G."/>
            <person name="Papp V."/>
            <person name="Albert L."/>
            <person name="Andreopoulos W."/>
            <person name="Angelini C."/>
            <person name="Antonin V."/>
            <person name="Barry K.W."/>
            <person name="Bougher N.L."/>
            <person name="Buchanan P."/>
            <person name="Buyck B."/>
            <person name="Bense V."/>
            <person name="Catcheside P."/>
            <person name="Chovatia M."/>
            <person name="Cooper J."/>
            <person name="Damon W."/>
            <person name="Desjardin D."/>
            <person name="Finy P."/>
            <person name="Geml J."/>
            <person name="Haridas S."/>
            <person name="Hughes K."/>
            <person name="Justo A."/>
            <person name="Karasinski D."/>
            <person name="Kautmanova I."/>
            <person name="Kiss B."/>
            <person name="Kocsube S."/>
            <person name="Kotiranta H."/>
            <person name="LaButti K.M."/>
            <person name="Lechner B.E."/>
            <person name="Liimatainen K."/>
            <person name="Lipzen A."/>
            <person name="Lukacs Z."/>
            <person name="Mihaltcheva S."/>
            <person name="Morgado L.N."/>
            <person name="Niskanen T."/>
            <person name="Noordeloos M.E."/>
            <person name="Ohm R.A."/>
            <person name="Ortiz-Santana B."/>
            <person name="Ovrebo C."/>
            <person name="Racz N."/>
            <person name="Riley R."/>
            <person name="Savchenko A."/>
            <person name="Shiryaev A."/>
            <person name="Soop K."/>
            <person name="Spirin V."/>
            <person name="Szebenyi C."/>
            <person name="Tomsovsky M."/>
            <person name="Tulloss R.E."/>
            <person name="Uehling J."/>
            <person name="Grigoriev I.V."/>
            <person name="Vagvolgyi C."/>
            <person name="Papp T."/>
            <person name="Martin F.M."/>
            <person name="Miettinen O."/>
            <person name="Hibbett D.S."/>
            <person name="Nagy L.G."/>
        </authorList>
    </citation>
    <scope>NUCLEOTIDE SEQUENCE [LARGE SCALE GENOMIC DNA]</scope>
    <source>
        <strain evidence="1 2">FP101781</strain>
    </source>
</reference>
<name>A0A4Y7T342_COPMI</name>
<proteinExistence type="predicted"/>
<comment type="caution">
    <text evidence="1">The sequence shown here is derived from an EMBL/GenBank/DDBJ whole genome shotgun (WGS) entry which is preliminary data.</text>
</comment>
<keyword evidence="2" id="KW-1185">Reference proteome</keyword>
<dbReference type="AlphaFoldDB" id="A0A4Y7T342"/>